<dbReference type="InterPro" id="IPR036962">
    <property type="entry name" value="Glyco_hydro_3_N_sf"/>
</dbReference>
<evidence type="ECO:0000313" key="5">
    <source>
        <dbReference type="Proteomes" id="UP000548867"/>
    </source>
</evidence>
<dbReference type="GO" id="GO:0008422">
    <property type="term" value="F:beta-glucosidase activity"/>
    <property type="evidence" value="ECO:0007669"/>
    <property type="project" value="UniProtKB-EC"/>
</dbReference>
<dbReference type="EC" id="3.2.1.21" evidence="4"/>
<organism evidence="4 5">
    <name type="scientific">Novosphingobium sediminicola</name>
    <dbReference type="NCBI Taxonomy" id="563162"/>
    <lineage>
        <taxon>Bacteria</taxon>
        <taxon>Pseudomonadati</taxon>
        <taxon>Pseudomonadota</taxon>
        <taxon>Alphaproteobacteria</taxon>
        <taxon>Sphingomonadales</taxon>
        <taxon>Sphingomonadaceae</taxon>
        <taxon>Novosphingobium</taxon>
    </lineage>
</organism>
<dbReference type="AlphaFoldDB" id="A0A7W6G9U6"/>
<dbReference type="Proteomes" id="UP000548867">
    <property type="component" value="Unassembled WGS sequence"/>
</dbReference>
<dbReference type="SMART" id="SM01217">
    <property type="entry name" value="Fn3_like"/>
    <property type="match status" value="1"/>
</dbReference>
<dbReference type="GO" id="GO:0009251">
    <property type="term" value="P:glucan catabolic process"/>
    <property type="evidence" value="ECO:0007669"/>
    <property type="project" value="TreeGrafter"/>
</dbReference>
<dbReference type="RefSeq" id="WP_183628736.1">
    <property type="nucleotide sequence ID" value="NZ_JACIDX010000024.1"/>
</dbReference>
<dbReference type="InterPro" id="IPR002772">
    <property type="entry name" value="Glyco_hydro_3_C"/>
</dbReference>
<comment type="similarity">
    <text evidence="1">Belongs to the glycosyl hydrolase 3 family.</text>
</comment>
<feature type="domain" description="Fibronectin type III-like" evidence="3">
    <location>
        <begin position="615"/>
        <end position="683"/>
    </location>
</feature>
<dbReference type="InterPro" id="IPR017853">
    <property type="entry name" value="GH"/>
</dbReference>
<dbReference type="Gene3D" id="3.20.20.300">
    <property type="entry name" value="Glycoside hydrolase, family 3, N-terminal domain"/>
    <property type="match status" value="1"/>
</dbReference>
<dbReference type="InterPro" id="IPR036881">
    <property type="entry name" value="Glyco_hydro_3_C_sf"/>
</dbReference>
<dbReference type="Pfam" id="PF00933">
    <property type="entry name" value="Glyco_hydro_3"/>
    <property type="match status" value="1"/>
</dbReference>
<dbReference type="Pfam" id="PF01915">
    <property type="entry name" value="Glyco_hydro_3_C"/>
    <property type="match status" value="1"/>
</dbReference>
<dbReference type="PANTHER" id="PTHR42715:SF3">
    <property type="entry name" value="BETA-GLUCOSIDASE B-RELATED"/>
    <property type="match status" value="1"/>
</dbReference>
<evidence type="ECO:0000256" key="2">
    <source>
        <dbReference type="ARBA" id="ARBA00022801"/>
    </source>
</evidence>
<dbReference type="SUPFAM" id="SSF51445">
    <property type="entry name" value="(Trans)glycosidases"/>
    <property type="match status" value="1"/>
</dbReference>
<accession>A0A7W6G9U6</accession>
<keyword evidence="5" id="KW-1185">Reference proteome</keyword>
<dbReference type="PANTHER" id="PTHR42715">
    <property type="entry name" value="BETA-GLUCOSIDASE"/>
    <property type="match status" value="1"/>
</dbReference>
<proteinExistence type="inferred from homology"/>
<comment type="caution">
    <text evidence="4">The sequence shown here is derived from an EMBL/GenBank/DDBJ whole genome shotgun (WGS) entry which is preliminary data.</text>
</comment>
<protein>
    <submittedName>
        <fullName evidence="4">Beta-glucosidase</fullName>
        <ecNumber evidence="4">3.2.1.21</ecNumber>
    </submittedName>
</protein>
<reference evidence="4 5" key="1">
    <citation type="submission" date="2020-08" db="EMBL/GenBank/DDBJ databases">
        <title>Genomic Encyclopedia of Type Strains, Phase IV (KMG-IV): sequencing the most valuable type-strain genomes for metagenomic binning, comparative biology and taxonomic classification.</title>
        <authorList>
            <person name="Goeker M."/>
        </authorList>
    </citation>
    <scope>NUCLEOTIDE SEQUENCE [LARGE SCALE GENOMIC DNA]</scope>
    <source>
        <strain evidence="4 5">DSM 27057</strain>
    </source>
</reference>
<name>A0A7W6G9U6_9SPHN</name>
<keyword evidence="4" id="KW-0326">Glycosidase</keyword>
<sequence>MTAPTLTPQSTETQQTVAAEVEALLAQMTLAEKVEMMSGQGFFTALQEDNRVWGARPYRAGGGNARLGLSPLWFTDGPRGVTRGNSTCFPCTMARGATFDANLELRIGEAMGIEGRAQDCNFSGAVCINLLRHPAWGRAQETYGEDPWHLGVMGAAMGTGIQTHNIIATVKHFALNSMENARFKVNVLADERALHEVYLPHFKHCLDAGIASVMTSYNKVNGEYCGQDRVLLTEILRDEWKFTGFVHSDWVRGVYKVYGASAGLDIENPEPLVFGEKLVTAVEEGLVEPYVVDRACRRILTTQLAFARREDPLPAYGKELIACNAHRALALEAARKCAVLLENDGMLPLRREKTRKLAVLGALAALENTGDNGSSRVRPPYVITPLAGLRAMLGEEAVLHADESDLDAARAAADAADAVLVVAGYTAKEEGEYILGDIALGADKKPRGPSLSPTPIGGDRVGLSLPEAQVALIKAAAASGKPVVVAIVAGSAVLVEEWRGDVNAILMSFYAGMEGGTALAEVLFGDVCPSGKLPFTVARDATHYPFFDRDADEITYDLWHGYTKLEREGIAPRYAFGHGLSYAGFAYSALNARVAREAIEVSVAVRNTGDEAADEVVQCYIGAPGVEAERAVKQLRGFARVSLAPGETAIARFTVALDTMRWRAGQDWRLERGTYRVYAGGSSAQCLETSIEV</sequence>
<evidence type="ECO:0000259" key="3">
    <source>
        <dbReference type="SMART" id="SM01217"/>
    </source>
</evidence>
<gene>
    <name evidence="4" type="ORF">GGR38_004406</name>
</gene>
<dbReference type="InterPro" id="IPR013783">
    <property type="entry name" value="Ig-like_fold"/>
</dbReference>
<dbReference type="PRINTS" id="PR00133">
    <property type="entry name" value="GLHYDRLASE3"/>
</dbReference>
<dbReference type="InterPro" id="IPR026891">
    <property type="entry name" value="Fn3-like"/>
</dbReference>
<dbReference type="Pfam" id="PF14310">
    <property type="entry name" value="Fn3-like"/>
    <property type="match status" value="1"/>
</dbReference>
<evidence type="ECO:0000313" key="4">
    <source>
        <dbReference type="EMBL" id="MBB3957432.1"/>
    </source>
</evidence>
<dbReference type="Gene3D" id="2.60.40.10">
    <property type="entry name" value="Immunoglobulins"/>
    <property type="match status" value="1"/>
</dbReference>
<dbReference type="InterPro" id="IPR001764">
    <property type="entry name" value="Glyco_hydro_3_N"/>
</dbReference>
<keyword evidence="2 4" id="KW-0378">Hydrolase</keyword>
<dbReference type="EMBL" id="JACIDX010000024">
    <property type="protein sequence ID" value="MBB3957432.1"/>
    <property type="molecule type" value="Genomic_DNA"/>
</dbReference>
<dbReference type="Gene3D" id="3.40.50.1700">
    <property type="entry name" value="Glycoside hydrolase family 3 C-terminal domain"/>
    <property type="match status" value="1"/>
</dbReference>
<evidence type="ECO:0000256" key="1">
    <source>
        <dbReference type="ARBA" id="ARBA00005336"/>
    </source>
</evidence>
<dbReference type="SUPFAM" id="SSF52279">
    <property type="entry name" value="Beta-D-glucan exohydrolase, C-terminal domain"/>
    <property type="match status" value="1"/>
</dbReference>
<dbReference type="InterPro" id="IPR050288">
    <property type="entry name" value="Cellulose_deg_GH3"/>
</dbReference>